<protein>
    <recommendedName>
        <fullName evidence="2">DUF1023 domain-containing protein</fullName>
    </recommendedName>
</protein>
<feature type="domain" description="DUF1023" evidence="2">
    <location>
        <begin position="49"/>
        <end position="192"/>
    </location>
</feature>
<comment type="caution">
    <text evidence="3">The sequence shown here is derived from an EMBL/GenBank/DDBJ whole genome shotgun (WGS) entry which is preliminary data.</text>
</comment>
<dbReference type="RefSeq" id="WP_179431195.1">
    <property type="nucleotide sequence ID" value="NZ_BAABLC010000005.1"/>
</dbReference>
<dbReference type="AlphaFoldDB" id="A0A7Y9ETC6"/>
<name>A0A7Y9ETC6_9MICO</name>
<evidence type="ECO:0000313" key="4">
    <source>
        <dbReference type="Proteomes" id="UP000552045"/>
    </source>
</evidence>
<evidence type="ECO:0000256" key="1">
    <source>
        <dbReference type="SAM" id="MobiDB-lite"/>
    </source>
</evidence>
<dbReference type="Pfam" id="PF06259">
    <property type="entry name" value="Abhydrolase_8"/>
    <property type="match status" value="1"/>
</dbReference>
<proteinExistence type="predicted"/>
<reference evidence="3 4" key="1">
    <citation type="submission" date="2020-07" db="EMBL/GenBank/DDBJ databases">
        <title>Sequencing the genomes of 1000 actinobacteria strains.</title>
        <authorList>
            <person name="Klenk H.-P."/>
        </authorList>
    </citation>
    <scope>NUCLEOTIDE SEQUENCE [LARGE SCALE GENOMIC DNA]</scope>
    <source>
        <strain evidence="3 4">DSM 22185</strain>
    </source>
</reference>
<gene>
    <name evidence="3" type="ORF">BKA02_000608</name>
</gene>
<dbReference type="InterPro" id="IPR010427">
    <property type="entry name" value="DUF1023"/>
</dbReference>
<organism evidence="3 4">
    <name type="scientific">Microbacterium pseudoresistens</name>
    <dbReference type="NCBI Taxonomy" id="640634"/>
    <lineage>
        <taxon>Bacteria</taxon>
        <taxon>Bacillati</taxon>
        <taxon>Actinomycetota</taxon>
        <taxon>Actinomycetes</taxon>
        <taxon>Micrococcales</taxon>
        <taxon>Microbacteriaceae</taxon>
        <taxon>Microbacterium</taxon>
    </lineage>
</organism>
<dbReference type="EMBL" id="JACCBH010000001">
    <property type="protein sequence ID" value="NYD53553.1"/>
    <property type="molecule type" value="Genomic_DNA"/>
</dbReference>
<feature type="compositionally biased region" description="Polar residues" evidence="1">
    <location>
        <begin position="250"/>
        <end position="259"/>
    </location>
</feature>
<sequence>MSDLLAEALARTDLTDDARHKLGNVERVLGDDPQAHLLSLFFLDGEPYASIGFGDVTTADLIVVVLHGIDTDLGQLPPWAETSQRLCGDVIRAITLRGGTASVAVVLWFGYDTGSHVTALATAHATIGAARLAVELERLAQHDTAARIALVAYSYSSTLLGELVVLDGAGHVSEAFSIASAGMTHMAADAVESRIADGSLALHATESATDGVAHLGRFGQHPIDPRDIDGAIVYSSDGGAVDGLDGVTGEATQGHSSQSETDDDGVTRRGYFDPEAQAYLYLVDRLAALAVRPRT</sequence>
<dbReference type="Proteomes" id="UP000552045">
    <property type="component" value="Unassembled WGS sequence"/>
</dbReference>
<evidence type="ECO:0000313" key="3">
    <source>
        <dbReference type="EMBL" id="NYD53553.1"/>
    </source>
</evidence>
<accession>A0A7Y9ETC6</accession>
<feature type="region of interest" description="Disordered" evidence="1">
    <location>
        <begin position="244"/>
        <end position="269"/>
    </location>
</feature>
<keyword evidence="4" id="KW-1185">Reference proteome</keyword>
<evidence type="ECO:0000259" key="2">
    <source>
        <dbReference type="Pfam" id="PF06259"/>
    </source>
</evidence>